<evidence type="ECO:0000313" key="3">
    <source>
        <dbReference type="Proteomes" id="UP001589813"/>
    </source>
</evidence>
<sequence>MLKQILVAAFIASMSVAQPVAAQVFDPLPQDKNFGNIEAGPVVVGDYAYVLTLTGGDQQKENLLWRVDKSGEMKLAAQMPNQVFDAGFLPDHDSISFKSLQVRDGKILIKARSMILSYDPTRERLGLYQGDIRGCTSKDDAICLESIDGKAYQFKRTDNERFNGFHTSFQPDSALVLLHDDWHNLRVYKIGADNKSQLLYTIANPPAELAAGSVISFSEHSLLWKREQDGRIQPDDNLIKLYHFGTNKLQSIALNSVPARPGQSGRFAAIYDLSTRQYLLSLSYDHAFCTAETRQHAIEASVLFRIAESVESVQKVTGLPHGPGAGAKPFHFHGDIAWLWSSEHQRVTTSGGTHSYCFPDSFLLKSATIPQYVEAGKNKSKTQVSELVQTDAQSFVAFNNKLFLLRQSRSTATNTQLYLVDPSTGQSRLSQDLGPWAYRFLPLREQLYLFSANDKKLLRYDKTTQKFVAVNVRVPIDERVQDTAHLWLHGQSLLDVYYSDAKQSYVLMRYQLQDGQLSEQNVGTVRSLFETPDGRLYLLTTQNTSQLLELDAAKGELRTVVDFPAGFVPNYVGSYQQQLLFSAYLFEAPWIAAPFGFSVDVMTGQLQQQKALGALVLASQTYGVEAAFVVGNDLLLEREALYTCSMCEPGEPFTRFIKLFSANLTAEGLQTEFAAFTAMGARVSPLSVLNNKPVLLNVNGELESDKLGLAVQGLKSKAVATLPWADQLIVIGNQPGLIKHKQSKPVFEAFMPEEITLASSVILKKTFYAAVIKPDGQLEIRLIALPNRSPVASADQAATDNRTAVTVDVLKNDVDPDEDQLVIVSADAKNGQAVITTEGQLRYSAKADFIGEDVVIYRIQDTDKAEVSAELRINVTAAPVVKPDPIAETKSSGGALHWIWFIGLVLLRRKA</sequence>
<proteinExistence type="predicted"/>
<organism evidence="2 3">
    <name type="scientific">Rheinheimera tilapiae</name>
    <dbReference type="NCBI Taxonomy" id="875043"/>
    <lineage>
        <taxon>Bacteria</taxon>
        <taxon>Pseudomonadati</taxon>
        <taxon>Pseudomonadota</taxon>
        <taxon>Gammaproteobacteria</taxon>
        <taxon>Chromatiales</taxon>
        <taxon>Chromatiaceae</taxon>
        <taxon>Rheinheimera</taxon>
    </lineage>
</organism>
<keyword evidence="1" id="KW-0732">Signal</keyword>
<evidence type="ECO:0000256" key="1">
    <source>
        <dbReference type="SAM" id="SignalP"/>
    </source>
</evidence>
<dbReference type="RefSeq" id="WP_377239919.1">
    <property type="nucleotide sequence ID" value="NZ_JBHLXP010000001.1"/>
</dbReference>
<comment type="caution">
    <text evidence="2">The sequence shown here is derived from an EMBL/GenBank/DDBJ whole genome shotgun (WGS) entry which is preliminary data.</text>
</comment>
<dbReference type="Gene3D" id="2.130.10.10">
    <property type="entry name" value="YVTN repeat-like/Quinoprotein amine dehydrogenase"/>
    <property type="match status" value="1"/>
</dbReference>
<keyword evidence="3" id="KW-1185">Reference proteome</keyword>
<dbReference type="InterPro" id="IPR015943">
    <property type="entry name" value="WD40/YVTN_repeat-like_dom_sf"/>
</dbReference>
<dbReference type="SUPFAM" id="SSF50993">
    <property type="entry name" value="Peptidase/esterase 'gauge' domain"/>
    <property type="match status" value="1"/>
</dbReference>
<dbReference type="EMBL" id="JBHLXP010000001">
    <property type="protein sequence ID" value="MFC0047049.1"/>
    <property type="molecule type" value="Genomic_DNA"/>
</dbReference>
<name>A0ABV6B9I4_9GAMM</name>
<protein>
    <submittedName>
        <fullName evidence="2">Ig-like domain-containing protein</fullName>
    </submittedName>
</protein>
<dbReference type="Pfam" id="PF17963">
    <property type="entry name" value="Big_9"/>
    <property type="match status" value="1"/>
</dbReference>
<evidence type="ECO:0000313" key="2">
    <source>
        <dbReference type="EMBL" id="MFC0047049.1"/>
    </source>
</evidence>
<dbReference type="Proteomes" id="UP001589813">
    <property type="component" value="Unassembled WGS sequence"/>
</dbReference>
<accession>A0ABV6B9I4</accession>
<feature type="signal peptide" evidence="1">
    <location>
        <begin position="1"/>
        <end position="22"/>
    </location>
</feature>
<feature type="chain" id="PRO_5046515765" evidence="1">
    <location>
        <begin position="23"/>
        <end position="911"/>
    </location>
</feature>
<reference evidence="2 3" key="1">
    <citation type="submission" date="2024-09" db="EMBL/GenBank/DDBJ databases">
        <authorList>
            <person name="Sun Q."/>
            <person name="Mori K."/>
        </authorList>
    </citation>
    <scope>NUCLEOTIDE SEQUENCE [LARGE SCALE GENOMIC DNA]</scope>
    <source>
        <strain evidence="2 3">KCTC 23315</strain>
    </source>
</reference>
<dbReference type="Gene3D" id="2.60.40.2810">
    <property type="match status" value="1"/>
</dbReference>
<gene>
    <name evidence="2" type="ORF">ACFFJP_01950</name>
</gene>